<name>A0A2T3QGK2_PHODM</name>
<dbReference type="PANTHER" id="PTHR30204">
    <property type="entry name" value="REDOX-CYCLING DRUG-SENSING TRANSCRIPTIONAL ACTIVATOR SOXR"/>
    <property type="match status" value="1"/>
</dbReference>
<dbReference type="PROSITE" id="PS50937">
    <property type="entry name" value="HTH_MERR_2"/>
    <property type="match status" value="1"/>
</dbReference>
<keyword evidence="2" id="KW-0238">DNA-binding</keyword>
<protein>
    <submittedName>
        <fullName evidence="4">HTH-type transcriptional repressor YcgE</fullName>
    </submittedName>
</protein>
<accession>A0A2T3QGK2</accession>
<organism evidence="4 5">
    <name type="scientific">Photobacterium damselae</name>
    <dbReference type="NCBI Taxonomy" id="38293"/>
    <lineage>
        <taxon>Bacteria</taxon>
        <taxon>Pseudomonadati</taxon>
        <taxon>Pseudomonadota</taxon>
        <taxon>Gammaproteobacteria</taxon>
        <taxon>Vibrionales</taxon>
        <taxon>Vibrionaceae</taxon>
        <taxon>Photobacterium</taxon>
    </lineage>
</organism>
<dbReference type="EMBL" id="UATL01000005">
    <property type="protein sequence ID" value="SPY44732.1"/>
    <property type="molecule type" value="Genomic_DNA"/>
</dbReference>
<keyword evidence="3" id="KW-0804">Transcription</keyword>
<gene>
    <name evidence="4" type="primary">ycgE</name>
    <name evidence="4" type="ORF">NCTC11647_03682</name>
</gene>
<dbReference type="InterPro" id="IPR000551">
    <property type="entry name" value="MerR-type_HTH_dom"/>
</dbReference>
<dbReference type="CDD" id="cd01104">
    <property type="entry name" value="HTH_MlrA-CarA"/>
    <property type="match status" value="1"/>
</dbReference>
<dbReference type="PROSITE" id="PS00552">
    <property type="entry name" value="HTH_MERR_1"/>
    <property type="match status" value="1"/>
</dbReference>
<dbReference type="GO" id="GO:0003677">
    <property type="term" value="F:DNA binding"/>
    <property type="evidence" value="ECO:0007669"/>
    <property type="project" value="UniProtKB-KW"/>
</dbReference>
<reference evidence="4 5" key="1">
    <citation type="submission" date="2018-06" db="EMBL/GenBank/DDBJ databases">
        <authorList>
            <consortium name="Pathogen Informatics"/>
            <person name="Doyle S."/>
        </authorList>
    </citation>
    <scope>NUCLEOTIDE SEQUENCE [LARGE SCALE GENOMIC DNA]</scope>
    <source>
        <strain evidence="4 5">NCTC11647</strain>
    </source>
</reference>
<dbReference type="InterPro" id="IPR047057">
    <property type="entry name" value="MerR_fam"/>
</dbReference>
<evidence type="ECO:0000313" key="4">
    <source>
        <dbReference type="EMBL" id="SPY44732.1"/>
    </source>
</evidence>
<evidence type="ECO:0000256" key="3">
    <source>
        <dbReference type="ARBA" id="ARBA00023163"/>
    </source>
</evidence>
<proteinExistence type="predicted"/>
<sequence>MTEINQTEKRYAIGEVSEITGVNSVTLRAWQRRYGLIVPQRTPKGHRLYTHDDIVKIRQIVSWLKKGVSIGKVKPLLETQGQAREQATTEFHHELIDSMMAEVEKLDGHKLSKILLENMKIYPFDMLVNQVLMPIHCRIADTNNPLKGIQSAFWQGVITRCCNEVMVKAVKPKAPRCLLLSFEQSELIWIKALLLTYQGYAVTTLVSISDKLTGFQDALTALPWKACVVVGENKLTTPQLQELIAVNQAFAFPMILADSLRVIHANDFKTSEL</sequence>
<dbReference type="InterPro" id="IPR009061">
    <property type="entry name" value="DNA-bd_dom_put_sf"/>
</dbReference>
<keyword evidence="1" id="KW-0805">Transcription regulation</keyword>
<dbReference type="GO" id="GO:0003700">
    <property type="term" value="F:DNA-binding transcription factor activity"/>
    <property type="evidence" value="ECO:0007669"/>
    <property type="project" value="InterPro"/>
</dbReference>
<dbReference type="SUPFAM" id="SSF46955">
    <property type="entry name" value="Putative DNA-binding domain"/>
    <property type="match status" value="1"/>
</dbReference>
<dbReference type="PANTHER" id="PTHR30204:SF67">
    <property type="entry name" value="HTH-TYPE TRANSCRIPTIONAL REGULATOR MLRA-RELATED"/>
    <property type="match status" value="1"/>
</dbReference>
<evidence type="ECO:0000313" key="5">
    <source>
        <dbReference type="Proteomes" id="UP000251647"/>
    </source>
</evidence>
<dbReference type="Proteomes" id="UP000251647">
    <property type="component" value="Unassembled WGS sequence"/>
</dbReference>
<evidence type="ECO:0000256" key="2">
    <source>
        <dbReference type="ARBA" id="ARBA00023125"/>
    </source>
</evidence>
<dbReference type="Pfam" id="PF13411">
    <property type="entry name" value="MerR_1"/>
    <property type="match status" value="1"/>
</dbReference>
<dbReference type="AlphaFoldDB" id="A0A2T3QGK2"/>
<evidence type="ECO:0000256" key="1">
    <source>
        <dbReference type="ARBA" id="ARBA00023015"/>
    </source>
</evidence>
<dbReference type="OrthoDB" id="9800334at2"/>
<dbReference type="Gene3D" id="1.10.1660.10">
    <property type="match status" value="1"/>
</dbReference>
<dbReference type="RefSeq" id="WP_005304841.1">
    <property type="nucleotide sequence ID" value="NZ_PYOG01000023.1"/>
</dbReference>
<dbReference type="SMART" id="SM00422">
    <property type="entry name" value="HTH_MERR"/>
    <property type="match status" value="1"/>
</dbReference>